<accession>A0A8H3IUT3</accession>
<proteinExistence type="predicted"/>
<feature type="region of interest" description="Disordered" evidence="1">
    <location>
        <begin position="93"/>
        <end position="112"/>
    </location>
</feature>
<evidence type="ECO:0000313" key="4">
    <source>
        <dbReference type="Proteomes" id="UP000664534"/>
    </source>
</evidence>
<feature type="region of interest" description="Disordered" evidence="1">
    <location>
        <begin position="130"/>
        <end position="150"/>
    </location>
</feature>
<keyword evidence="2" id="KW-0472">Membrane</keyword>
<name>A0A8H3IUT3_9LECA</name>
<dbReference type="Proteomes" id="UP000664534">
    <property type="component" value="Unassembled WGS sequence"/>
</dbReference>
<dbReference type="AlphaFoldDB" id="A0A8H3IUT3"/>
<evidence type="ECO:0000256" key="2">
    <source>
        <dbReference type="SAM" id="Phobius"/>
    </source>
</evidence>
<dbReference type="EMBL" id="CAJPDT010000051">
    <property type="protein sequence ID" value="CAF9928880.1"/>
    <property type="molecule type" value="Genomic_DNA"/>
</dbReference>
<feature type="transmembrane region" description="Helical" evidence="2">
    <location>
        <begin position="16"/>
        <end position="44"/>
    </location>
</feature>
<gene>
    <name evidence="3" type="ORF">IMSHALPRED_007771</name>
</gene>
<evidence type="ECO:0000256" key="1">
    <source>
        <dbReference type="SAM" id="MobiDB-lite"/>
    </source>
</evidence>
<protein>
    <submittedName>
        <fullName evidence="3">Uncharacterized protein</fullName>
    </submittedName>
</protein>
<organism evidence="3 4">
    <name type="scientific">Imshaugia aleurites</name>
    <dbReference type="NCBI Taxonomy" id="172621"/>
    <lineage>
        <taxon>Eukaryota</taxon>
        <taxon>Fungi</taxon>
        <taxon>Dikarya</taxon>
        <taxon>Ascomycota</taxon>
        <taxon>Pezizomycotina</taxon>
        <taxon>Lecanoromycetes</taxon>
        <taxon>OSLEUM clade</taxon>
        <taxon>Lecanoromycetidae</taxon>
        <taxon>Lecanorales</taxon>
        <taxon>Lecanorineae</taxon>
        <taxon>Parmeliaceae</taxon>
        <taxon>Imshaugia</taxon>
    </lineage>
</organism>
<keyword evidence="2" id="KW-1133">Transmembrane helix</keyword>
<reference evidence="3" key="1">
    <citation type="submission" date="2021-03" db="EMBL/GenBank/DDBJ databases">
        <authorList>
            <person name="Tagirdzhanova G."/>
        </authorList>
    </citation>
    <scope>NUCLEOTIDE SEQUENCE</scope>
</reference>
<comment type="caution">
    <text evidence="3">The sequence shown here is derived from an EMBL/GenBank/DDBJ whole genome shotgun (WGS) entry which is preliminary data.</text>
</comment>
<keyword evidence="2" id="KW-0812">Transmembrane</keyword>
<evidence type="ECO:0000313" key="3">
    <source>
        <dbReference type="EMBL" id="CAF9928880.1"/>
    </source>
</evidence>
<keyword evidence="4" id="KW-1185">Reference proteome</keyword>
<sequence>MASEHDSRVQVTSFSIIIFAPLAVVWLLVTLAICLTILDFWSWLSYTVHENRARRDSDATLVQDMEDGIVENSRARRDSDATLVPDMENGILENSLRSDEGAGNDTDQLLGPANRSIEERVWWRLDFQPRAGLGNSASSSAAERTREAGR</sequence>